<feature type="region of interest" description="Disordered" evidence="1">
    <location>
        <begin position="1"/>
        <end position="29"/>
    </location>
</feature>
<gene>
    <name evidence="2" type="ORF">rosag_24030</name>
</gene>
<accession>A0AA37QGB9</accession>
<evidence type="ECO:0000313" key="3">
    <source>
        <dbReference type="Proteomes" id="UP001161325"/>
    </source>
</evidence>
<protein>
    <submittedName>
        <fullName evidence="2">Uncharacterized protein</fullName>
    </submittedName>
</protein>
<proteinExistence type="predicted"/>
<name>A0AA37QGB9_9BACT</name>
<feature type="compositionally biased region" description="Basic residues" evidence="1">
    <location>
        <begin position="1"/>
        <end position="12"/>
    </location>
</feature>
<dbReference type="AlphaFoldDB" id="A0AA37QGB9"/>
<comment type="caution">
    <text evidence="2">The sequence shown here is derived from an EMBL/GenBank/DDBJ whole genome shotgun (WGS) entry which is preliminary data.</text>
</comment>
<organism evidence="2 3">
    <name type="scientific">Roseisolibacter agri</name>
    <dbReference type="NCBI Taxonomy" id="2014610"/>
    <lineage>
        <taxon>Bacteria</taxon>
        <taxon>Pseudomonadati</taxon>
        <taxon>Gemmatimonadota</taxon>
        <taxon>Gemmatimonadia</taxon>
        <taxon>Gemmatimonadales</taxon>
        <taxon>Gemmatimonadaceae</taxon>
        <taxon>Roseisolibacter</taxon>
    </lineage>
</organism>
<dbReference type="Proteomes" id="UP001161325">
    <property type="component" value="Unassembled WGS sequence"/>
</dbReference>
<sequence length="65" mass="6864">MLSARRAWRRRRVGETSAAPVRVDPGGRTGSGLAGARCIMVSLPPTPPIPPLAATRARRCIADSV</sequence>
<dbReference type="EMBL" id="BRXS01000003">
    <property type="protein sequence ID" value="GLC25890.1"/>
    <property type="molecule type" value="Genomic_DNA"/>
</dbReference>
<reference evidence="2" key="1">
    <citation type="submission" date="2022-08" db="EMBL/GenBank/DDBJ databases">
        <title>Draft genome sequencing of Roseisolibacter agri AW1220.</title>
        <authorList>
            <person name="Tobiishi Y."/>
            <person name="Tonouchi A."/>
        </authorList>
    </citation>
    <scope>NUCLEOTIDE SEQUENCE</scope>
    <source>
        <strain evidence="2">AW1220</strain>
    </source>
</reference>
<evidence type="ECO:0000313" key="2">
    <source>
        <dbReference type="EMBL" id="GLC25890.1"/>
    </source>
</evidence>
<evidence type="ECO:0000256" key="1">
    <source>
        <dbReference type="SAM" id="MobiDB-lite"/>
    </source>
</evidence>
<keyword evidence="3" id="KW-1185">Reference proteome</keyword>